<comment type="caution">
    <text evidence="1">The sequence shown here is derived from an EMBL/GenBank/DDBJ whole genome shotgun (WGS) entry which is preliminary data.</text>
</comment>
<protein>
    <submittedName>
        <fullName evidence="1">Uncharacterized protein</fullName>
    </submittedName>
</protein>
<accession>A0A8H3FI31</accession>
<keyword evidence="2" id="KW-1185">Reference proteome</keyword>
<evidence type="ECO:0000313" key="2">
    <source>
        <dbReference type="Proteomes" id="UP000664521"/>
    </source>
</evidence>
<dbReference type="OrthoDB" id="62952at2759"/>
<proteinExistence type="predicted"/>
<gene>
    <name evidence="1" type="ORF">HETSPECPRED_006315</name>
</gene>
<name>A0A8H3FI31_9LECA</name>
<dbReference type="Proteomes" id="UP000664521">
    <property type="component" value="Unassembled WGS sequence"/>
</dbReference>
<dbReference type="EMBL" id="CAJPDS010000041">
    <property type="protein sequence ID" value="CAF9926366.1"/>
    <property type="molecule type" value="Genomic_DNA"/>
</dbReference>
<reference evidence="1" key="1">
    <citation type="submission" date="2021-03" db="EMBL/GenBank/DDBJ databases">
        <authorList>
            <person name="Tagirdzhanova G."/>
        </authorList>
    </citation>
    <scope>NUCLEOTIDE SEQUENCE</scope>
</reference>
<evidence type="ECO:0000313" key="1">
    <source>
        <dbReference type="EMBL" id="CAF9926366.1"/>
    </source>
</evidence>
<sequence>MATELHDLYPCGQILKSLTEKQSPTEKPSLETLPKEISNEILKHLLLESTTMYPYQSHEHQERPLATGGLSCLAIMRVNKKFNQEATIILYAGACFKMPAGYWFIKFFDRKTTTDQSSFIRFASCSLTLKHWEYVFQILTRLQGLEHLIINISTVFCSHGCCSLINELRDIAEDYPFPQPKLRVTVQRQRRGADSKHNAGEDDSEYDCEEIIADDKKPLLKLTFGRSSMGKRAFRPQ</sequence>
<organism evidence="1 2">
    <name type="scientific">Heterodermia speciosa</name>
    <dbReference type="NCBI Taxonomy" id="116794"/>
    <lineage>
        <taxon>Eukaryota</taxon>
        <taxon>Fungi</taxon>
        <taxon>Dikarya</taxon>
        <taxon>Ascomycota</taxon>
        <taxon>Pezizomycotina</taxon>
        <taxon>Lecanoromycetes</taxon>
        <taxon>OSLEUM clade</taxon>
        <taxon>Lecanoromycetidae</taxon>
        <taxon>Caliciales</taxon>
        <taxon>Physciaceae</taxon>
        <taxon>Heterodermia</taxon>
    </lineage>
</organism>
<dbReference type="AlphaFoldDB" id="A0A8H3FI31"/>